<dbReference type="Gene3D" id="3.40.50.620">
    <property type="entry name" value="HUPs"/>
    <property type="match status" value="1"/>
</dbReference>
<dbReference type="InterPro" id="IPR001412">
    <property type="entry name" value="aa-tRNA-synth_I_CS"/>
</dbReference>
<dbReference type="Proteomes" id="UP000249769">
    <property type="component" value="Unassembled WGS sequence"/>
</dbReference>
<evidence type="ECO:0000259" key="5">
    <source>
        <dbReference type="Pfam" id="PF00749"/>
    </source>
</evidence>
<dbReference type="GO" id="GO:0005524">
    <property type="term" value="F:ATP binding"/>
    <property type="evidence" value="ECO:0007669"/>
    <property type="project" value="UniProtKB-KW"/>
</dbReference>
<dbReference type="Pfam" id="PF00749">
    <property type="entry name" value="tRNA-synt_1c"/>
    <property type="match status" value="1"/>
</dbReference>
<gene>
    <name evidence="6" type="ORF">DI595_19770</name>
</gene>
<dbReference type="AlphaFoldDB" id="A0A2W5EN28"/>
<dbReference type="PROSITE" id="PS00178">
    <property type="entry name" value="AA_TRNA_LIGASE_I"/>
    <property type="match status" value="1"/>
</dbReference>
<dbReference type="GO" id="GO:0006418">
    <property type="term" value="P:tRNA aminoacylation for protein translation"/>
    <property type="evidence" value="ECO:0007669"/>
    <property type="project" value="InterPro"/>
</dbReference>
<keyword evidence="1" id="KW-0436">Ligase</keyword>
<name>A0A2W5EN28_9HYPH</name>
<organism evidence="6 7">
    <name type="scientific">Agrobacterium fabrum</name>
    <dbReference type="NCBI Taxonomy" id="1176649"/>
    <lineage>
        <taxon>Bacteria</taxon>
        <taxon>Pseudomonadati</taxon>
        <taxon>Pseudomonadota</taxon>
        <taxon>Alphaproteobacteria</taxon>
        <taxon>Hyphomicrobiales</taxon>
        <taxon>Rhizobiaceae</taxon>
        <taxon>Rhizobium/Agrobacterium group</taxon>
        <taxon>Agrobacterium</taxon>
        <taxon>Agrobacterium tumefaciens complex</taxon>
    </lineage>
</organism>
<dbReference type="SUPFAM" id="SSF52374">
    <property type="entry name" value="Nucleotidylyl transferase"/>
    <property type="match status" value="1"/>
</dbReference>
<dbReference type="InterPro" id="IPR020058">
    <property type="entry name" value="Glu/Gln-tRNA-synth_Ib_cat-dom"/>
</dbReference>
<evidence type="ECO:0000313" key="6">
    <source>
        <dbReference type="EMBL" id="PZP44688.1"/>
    </source>
</evidence>
<dbReference type="InterPro" id="IPR000924">
    <property type="entry name" value="Glu/Gln-tRNA-synth"/>
</dbReference>
<evidence type="ECO:0000256" key="1">
    <source>
        <dbReference type="ARBA" id="ARBA00022598"/>
    </source>
</evidence>
<sequence>MTTSGVRVRIAPSPTGEPHVGTAYIALFNYLF</sequence>
<dbReference type="EMBL" id="QFOL01000352">
    <property type="protein sequence ID" value="PZP44688.1"/>
    <property type="molecule type" value="Genomic_DNA"/>
</dbReference>
<comment type="caution">
    <text evidence="6">The sequence shown here is derived from an EMBL/GenBank/DDBJ whole genome shotgun (WGS) entry which is preliminary data.</text>
</comment>
<feature type="non-terminal residue" evidence="6">
    <location>
        <position position="32"/>
    </location>
</feature>
<evidence type="ECO:0000256" key="3">
    <source>
        <dbReference type="ARBA" id="ARBA00022840"/>
    </source>
</evidence>
<dbReference type="InterPro" id="IPR014729">
    <property type="entry name" value="Rossmann-like_a/b/a_fold"/>
</dbReference>
<dbReference type="GO" id="GO:0004812">
    <property type="term" value="F:aminoacyl-tRNA ligase activity"/>
    <property type="evidence" value="ECO:0007669"/>
    <property type="project" value="UniProtKB-KW"/>
</dbReference>
<reference evidence="6 7" key="1">
    <citation type="submission" date="2017-08" db="EMBL/GenBank/DDBJ databases">
        <title>Infants hospitalized years apart are colonized by the same room-sourced microbial strains.</title>
        <authorList>
            <person name="Brooks B."/>
            <person name="Olm M.R."/>
            <person name="Firek B.A."/>
            <person name="Baker R."/>
            <person name="Thomas B.C."/>
            <person name="Morowitz M.J."/>
            <person name="Banfield J.F."/>
        </authorList>
    </citation>
    <scope>NUCLEOTIDE SEQUENCE [LARGE SCALE GENOMIC DNA]</scope>
    <source>
        <strain evidence="6">S2_009_000_R2_73</strain>
    </source>
</reference>
<protein>
    <recommendedName>
        <fullName evidence="5">Glutamyl/glutaminyl-tRNA synthetase class Ib catalytic domain-containing protein</fullName>
    </recommendedName>
</protein>
<evidence type="ECO:0000256" key="2">
    <source>
        <dbReference type="ARBA" id="ARBA00022741"/>
    </source>
</evidence>
<accession>A0A2W5EN28</accession>
<keyword evidence="2" id="KW-0547">Nucleotide-binding</keyword>
<evidence type="ECO:0000313" key="7">
    <source>
        <dbReference type="Proteomes" id="UP000249769"/>
    </source>
</evidence>
<keyword evidence="3" id="KW-0067">ATP-binding</keyword>
<feature type="domain" description="Glutamyl/glutaminyl-tRNA synthetase class Ib catalytic" evidence="5">
    <location>
        <begin position="6"/>
        <end position="32"/>
    </location>
</feature>
<evidence type="ECO:0000256" key="4">
    <source>
        <dbReference type="ARBA" id="ARBA00023146"/>
    </source>
</evidence>
<keyword evidence="4" id="KW-0030">Aminoacyl-tRNA synthetase</keyword>
<dbReference type="PRINTS" id="PR00987">
    <property type="entry name" value="TRNASYNTHGLU"/>
</dbReference>
<proteinExistence type="predicted"/>